<dbReference type="PANTHER" id="PTHR46225">
    <property type="entry name" value="C3H4 TYPE ZINC FINGER PROTEIN"/>
    <property type="match status" value="1"/>
</dbReference>
<dbReference type="SUPFAM" id="SSF57850">
    <property type="entry name" value="RING/U-box"/>
    <property type="match status" value="1"/>
</dbReference>
<keyword evidence="2" id="KW-1133">Transmembrane helix</keyword>
<feature type="transmembrane region" description="Helical" evidence="2">
    <location>
        <begin position="175"/>
        <end position="197"/>
    </location>
</feature>
<evidence type="ECO:0000313" key="4">
    <source>
        <dbReference type="Proteomes" id="UP001342314"/>
    </source>
</evidence>
<sequence>MSSKESPTPSVPSVPAPPPPAASASPLAAEPPPQTHAFPPAPAEGAQPDEEREPTTAVPPAAAVRLNVARRLWLATVELQGVRRTRLAFFGVLGFAQVVAWIVVLALTFHSPCDRPLATYLVMTVVRIALGYPCAYWLTIAPARPNPRRDSPEVREAAERNRYVGSYAIDRRVRLLNDCVSVYSLAVFVLGNIWTITSDTCAETSPTLYKSAVAALVFSWIWTAELLLWLVLVVFALPFLLIAMRFFGVGQAKHEIGGLSKTDIDSLPKRIFVRQFWRLWRRGKASSSEAGKAGGDGTGAGEFVPFPPGVEPVLVPVSQAACAICLCEYELPPLRSAGPEAAQGWEPELLGLLPCKHCFHVECLRDWLVVSGRLR</sequence>
<name>A0AAV5GIG8_9BASI</name>
<feature type="transmembrane region" description="Helical" evidence="2">
    <location>
        <begin position="87"/>
        <end position="111"/>
    </location>
</feature>
<dbReference type="InterPro" id="IPR013083">
    <property type="entry name" value="Znf_RING/FYVE/PHD"/>
</dbReference>
<feature type="compositionally biased region" description="Pro residues" evidence="1">
    <location>
        <begin position="9"/>
        <end position="21"/>
    </location>
</feature>
<dbReference type="Gene3D" id="3.30.40.10">
    <property type="entry name" value="Zinc/RING finger domain, C3HC4 (zinc finger)"/>
    <property type="match status" value="1"/>
</dbReference>
<evidence type="ECO:0008006" key="5">
    <source>
        <dbReference type="Google" id="ProtNLM"/>
    </source>
</evidence>
<feature type="region of interest" description="Disordered" evidence="1">
    <location>
        <begin position="1"/>
        <end position="58"/>
    </location>
</feature>
<dbReference type="EMBL" id="BQKY01000005">
    <property type="protein sequence ID" value="GJN89605.1"/>
    <property type="molecule type" value="Genomic_DNA"/>
</dbReference>
<keyword evidence="2" id="KW-0472">Membrane</keyword>
<protein>
    <recommendedName>
        <fullName evidence="5">RING-type domain-containing protein</fullName>
    </recommendedName>
</protein>
<comment type="caution">
    <text evidence="3">The sequence shown here is derived from an EMBL/GenBank/DDBJ whole genome shotgun (WGS) entry which is preliminary data.</text>
</comment>
<evidence type="ECO:0000313" key="3">
    <source>
        <dbReference type="EMBL" id="GJN89605.1"/>
    </source>
</evidence>
<proteinExistence type="predicted"/>
<feature type="compositionally biased region" description="Pro residues" evidence="1">
    <location>
        <begin position="29"/>
        <end position="42"/>
    </location>
</feature>
<keyword evidence="4" id="KW-1185">Reference proteome</keyword>
<evidence type="ECO:0000256" key="2">
    <source>
        <dbReference type="SAM" id="Phobius"/>
    </source>
</evidence>
<reference evidence="3 4" key="1">
    <citation type="submission" date="2021-12" db="EMBL/GenBank/DDBJ databases">
        <title>High titer production of polyol ester of fatty acids by Rhodotorula paludigena BS15 towards product separation-free biomass refinery.</title>
        <authorList>
            <person name="Mano J."/>
            <person name="Ono H."/>
            <person name="Tanaka T."/>
            <person name="Naito K."/>
            <person name="Sushida H."/>
            <person name="Ike M."/>
            <person name="Tokuyasu K."/>
            <person name="Kitaoka M."/>
        </authorList>
    </citation>
    <scope>NUCLEOTIDE SEQUENCE [LARGE SCALE GENOMIC DNA]</scope>
    <source>
        <strain evidence="3 4">BS15</strain>
    </source>
</reference>
<dbReference type="Proteomes" id="UP001342314">
    <property type="component" value="Unassembled WGS sequence"/>
</dbReference>
<evidence type="ECO:0000256" key="1">
    <source>
        <dbReference type="SAM" id="MobiDB-lite"/>
    </source>
</evidence>
<feature type="transmembrane region" description="Helical" evidence="2">
    <location>
        <begin position="217"/>
        <end position="243"/>
    </location>
</feature>
<dbReference type="AlphaFoldDB" id="A0AAV5GIG8"/>
<gene>
    <name evidence="3" type="ORF">Rhopal_002592-T1</name>
</gene>
<keyword evidence="2" id="KW-0812">Transmembrane</keyword>
<feature type="transmembrane region" description="Helical" evidence="2">
    <location>
        <begin position="117"/>
        <end position="139"/>
    </location>
</feature>
<dbReference type="PANTHER" id="PTHR46225:SF19">
    <property type="entry name" value="RING-TYPE DOMAIN-CONTAINING PROTEIN"/>
    <property type="match status" value="1"/>
</dbReference>
<organism evidence="3 4">
    <name type="scientific">Rhodotorula paludigena</name>
    <dbReference type="NCBI Taxonomy" id="86838"/>
    <lineage>
        <taxon>Eukaryota</taxon>
        <taxon>Fungi</taxon>
        <taxon>Dikarya</taxon>
        <taxon>Basidiomycota</taxon>
        <taxon>Pucciniomycotina</taxon>
        <taxon>Microbotryomycetes</taxon>
        <taxon>Sporidiobolales</taxon>
        <taxon>Sporidiobolaceae</taxon>
        <taxon>Rhodotorula</taxon>
    </lineage>
</organism>
<accession>A0AAV5GIG8</accession>